<dbReference type="GO" id="GO:0016874">
    <property type="term" value="F:ligase activity"/>
    <property type="evidence" value="ECO:0007669"/>
    <property type="project" value="UniProtKB-KW"/>
</dbReference>
<evidence type="ECO:0000256" key="4">
    <source>
        <dbReference type="ARBA" id="ARBA00022840"/>
    </source>
</evidence>
<reference evidence="5 6" key="1">
    <citation type="submission" date="2024-02" db="EMBL/GenBank/DDBJ databases">
        <title>A novel Gemmatimonadota bacterium.</title>
        <authorList>
            <person name="Du Z.-J."/>
            <person name="Ye Y.-Q."/>
        </authorList>
    </citation>
    <scope>NUCLEOTIDE SEQUENCE [LARGE SCALE GENOMIC DNA]</scope>
    <source>
        <strain evidence="5 6">DH-20</strain>
    </source>
</reference>
<evidence type="ECO:0000256" key="2">
    <source>
        <dbReference type="ARBA" id="ARBA00022598"/>
    </source>
</evidence>
<accession>A0ABU9E6K4</accession>
<dbReference type="RefSeq" id="WP_405275032.1">
    <property type="nucleotide sequence ID" value="NZ_CP144380.1"/>
</dbReference>
<dbReference type="InterPro" id="IPR035434">
    <property type="entry name" value="GCL_bact_plant"/>
</dbReference>
<protein>
    <recommendedName>
        <fullName evidence="1">glutamate--cysteine ligase</fullName>
        <ecNumber evidence="1">6.3.2.2</ecNumber>
    </recommendedName>
</protein>
<evidence type="ECO:0000256" key="3">
    <source>
        <dbReference type="ARBA" id="ARBA00022741"/>
    </source>
</evidence>
<keyword evidence="3" id="KW-0547">Nucleotide-binding</keyword>
<dbReference type="PANTHER" id="PTHR34378:SF1">
    <property type="entry name" value="GLUTAMATE--CYSTEINE LIGASE, CHLOROPLASTIC"/>
    <property type="match status" value="1"/>
</dbReference>
<dbReference type="Gene3D" id="3.30.590.20">
    <property type="match status" value="1"/>
</dbReference>
<evidence type="ECO:0000313" key="6">
    <source>
        <dbReference type="Proteomes" id="UP001484239"/>
    </source>
</evidence>
<comment type="caution">
    <text evidence="5">The sequence shown here is derived from an EMBL/GenBank/DDBJ whole genome shotgun (WGS) entry which is preliminary data.</text>
</comment>
<evidence type="ECO:0000313" key="5">
    <source>
        <dbReference type="EMBL" id="MEK9500372.1"/>
    </source>
</evidence>
<dbReference type="SUPFAM" id="SSF55931">
    <property type="entry name" value="Glutamine synthetase/guanido kinase"/>
    <property type="match status" value="1"/>
</dbReference>
<dbReference type="PANTHER" id="PTHR34378">
    <property type="entry name" value="GLUTAMATE--CYSTEINE LIGASE, CHLOROPLASTIC"/>
    <property type="match status" value="1"/>
</dbReference>
<evidence type="ECO:0000256" key="1">
    <source>
        <dbReference type="ARBA" id="ARBA00012220"/>
    </source>
</evidence>
<keyword evidence="6" id="KW-1185">Reference proteome</keyword>
<dbReference type="InterPro" id="IPR006336">
    <property type="entry name" value="GCS2"/>
</dbReference>
<dbReference type="EC" id="6.3.2.2" evidence="1"/>
<organism evidence="5 6">
    <name type="scientific">Gaopeijia maritima</name>
    <dbReference type="NCBI Taxonomy" id="3119007"/>
    <lineage>
        <taxon>Bacteria</taxon>
        <taxon>Pseudomonadati</taxon>
        <taxon>Gemmatimonadota</taxon>
        <taxon>Longimicrobiia</taxon>
        <taxon>Gaopeijiales</taxon>
        <taxon>Gaopeijiaceae</taxon>
        <taxon>Gaopeijia</taxon>
    </lineage>
</organism>
<sequence length="398" mass="42934">MTPLRERIRALFRPGPEQRVGVEVEAIPVATETGRPVGSNDLVRAVRSLAAERGWPESTNYAGAPSFSTPSGGLLTFEPGGQIEYATAPMLHLGRLDDDVQGTLRPLGERLAEEGVRLLSRGLDPSTPLSDTRLHVAGERYSRMTEHLGRIGPSGHRMMRQTAALHLNVDVAGPPFEGWRAACAIAPALLAAFANSPWSEGRPTGHRSTRAAQWRLLDPSRTGLVATGPDPVGEYLEFALGARAFLLGPAGVPARPFEAWLPDANDAQTEAHLSTLFPEVRPRGYLEVRSVDALPLRWIAVPTALVVGLLFHPTARAEAAATPAWTEEELERAGRCGLSDPAIAARVDRLFDLAESGLASLDTEVAPDVIRDRVRDYRRTMTDLRLDPGATEAGDLIG</sequence>
<keyword evidence="4" id="KW-0067">ATP-binding</keyword>
<keyword evidence="2 5" id="KW-0436">Ligase</keyword>
<dbReference type="Pfam" id="PF04107">
    <property type="entry name" value="GCS2"/>
    <property type="match status" value="1"/>
</dbReference>
<gene>
    <name evidence="5" type="ORF">WI372_05235</name>
</gene>
<proteinExistence type="predicted"/>
<name>A0ABU9E6K4_9BACT</name>
<dbReference type="Proteomes" id="UP001484239">
    <property type="component" value="Unassembled WGS sequence"/>
</dbReference>
<dbReference type="EMBL" id="JBBHLI010000002">
    <property type="protein sequence ID" value="MEK9500372.1"/>
    <property type="molecule type" value="Genomic_DNA"/>
</dbReference>
<dbReference type="InterPro" id="IPR014746">
    <property type="entry name" value="Gln_synth/guanido_kin_cat_dom"/>
</dbReference>